<accession>A0A1N7S2K4</accession>
<organism evidence="2 3">
    <name type="scientific">Paraburkholderia piptadeniae</name>
    <dbReference type="NCBI Taxonomy" id="1701573"/>
    <lineage>
        <taxon>Bacteria</taxon>
        <taxon>Pseudomonadati</taxon>
        <taxon>Pseudomonadota</taxon>
        <taxon>Betaproteobacteria</taxon>
        <taxon>Burkholderiales</taxon>
        <taxon>Burkholderiaceae</taxon>
        <taxon>Paraburkholderia</taxon>
    </lineage>
</organism>
<name>A0A1N7S2K4_9BURK</name>
<dbReference type="NCBIfam" id="TIGR01731">
    <property type="entry name" value="fil_hemag_20aa"/>
    <property type="match status" value="16"/>
</dbReference>
<protein>
    <submittedName>
        <fullName evidence="2">Filamentous haemagglutinin family outer membrane protein</fullName>
    </submittedName>
</protein>
<evidence type="ECO:0000259" key="1">
    <source>
        <dbReference type="SMART" id="SM00912"/>
    </source>
</evidence>
<dbReference type="InterPro" id="IPR012334">
    <property type="entry name" value="Pectin_lyas_fold"/>
</dbReference>
<proteinExistence type="predicted"/>
<dbReference type="InterPro" id="IPR010069">
    <property type="entry name" value="CdiA_FHA1_rpt"/>
</dbReference>
<dbReference type="Proteomes" id="UP000195569">
    <property type="component" value="Unassembled WGS sequence"/>
</dbReference>
<dbReference type="InterPro" id="IPR011050">
    <property type="entry name" value="Pectin_lyase_fold/virulence"/>
</dbReference>
<sequence length="937" mass="90348">MLVAVEETAAATGKKNQGEATVDGATATHGAVGVSLRSVAAAIGLGVVGMTTASAQVVADPNGGAHRPTVIQTANGIQQVNVSCPSAAGVSINGYTQFDVPKAGVILNNSPTIVNAQQAGYINGNPNFAANESAKVIVNQVNSRAASQINGYVEVAGNRAEVVIANGSGISVNGGGFINTSRAILTTGTPNFGPDGSRTGFNVTGGNISIQGAGLNASNVDQVDLISRAVQANAAIYAKNLNVVTGANHVDHDTLNATPIAGDGPAPGVSIDVSNLGGMYANRIMLVGTENGVGVSNKGVLAAQAGDLILTTQGKLVLAGQTNASGNISAIAHDGIDNSGTTYAQQNISASTVGALTNSGTLAAQQNATVSASSIASSGTLGAGVNGDGTIAKSGDLILAASASDINLSGTTTTAGGALNANAAGTFSVSQGKLSSGDAMHVSASNVANTGGQIVSQSTLDLSASHALDNRQGTIQSAAHASVSADSLDNTAGRIVSLNSDGMSLTTTGALVNAPGTTASAATGGVIGTNGALTISAGTLSNQGQLSAASDAQVRTQSVDNHGGNISAGGALDAKATGELNNTGGTLSSASTSVSAASIDNTSGSIDGDALSVSASGNLTNRGGKLTQYGTTDQTISAGGTFDNSNGTTASNANKLNIAAGSIVNDSGSIQHAGTNTLGITTTGDVSNVAGGLVTNGALDVQAGGALNNTRGTVQAAGGAKIDAASLDNSSGRIVSLSGDGMTLKTTGALVNAAGTSASGDAGGVIGTNGALSVTAGTFSNHGQLSSASDATVHAESVDNQAGSVTAGGALDATSTGALNNTGGTLSGSATSVAAASIDNTSGSIDGDALSVSATGDLTNRGGKLTQYGTTDQTIRAGGTLDNTNGTVASNANNLNVFANRIVNDSGTIQHAGSGALVANATGAMTNVSGRSLPTAR</sequence>
<dbReference type="EMBL" id="CYGY02000030">
    <property type="protein sequence ID" value="SIT41617.1"/>
    <property type="molecule type" value="Genomic_DNA"/>
</dbReference>
<dbReference type="Pfam" id="PF05860">
    <property type="entry name" value="TPS"/>
    <property type="match status" value="1"/>
</dbReference>
<comment type="caution">
    <text evidence="2">The sequence shown here is derived from an EMBL/GenBank/DDBJ whole genome shotgun (WGS) entry which is preliminary data.</text>
</comment>
<dbReference type="SUPFAM" id="SSF51126">
    <property type="entry name" value="Pectin lyase-like"/>
    <property type="match status" value="1"/>
</dbReference>
<dbReference type="InterPro" id="IPR008619">
    <property type="entry name" value="Filamentous_hemagglutn_rpt"/>
</dbReference>
<evidence type="ECO:0000313" key="3">
    <source>
        <dbReference type="Proteomes" id="UP000195569"/>
    </source>
</evidence>
<dbReference type="InterPro" id="IPR008638">
    <property type="entry name" value="FhaB/CdiA-like_TPS"/>
</dbReference>
<dbReference type="NCBIfam" id="TIGR01901">
    <property type="entry name" value="adhes_NPXG"/>
    <property type="match status" value="1"/>
</dbReference>
<dbReference type="Gene3D" id="2.160.20.10">
    <property type="entry name" value="Single-stranded right-handed beta-helix, Pectin lyase-like"/>
    <property type="match status" value="1"/>
</dbReference>
<dbReference type="RefSeq" id="WP_235850844.1">
    <property type="nucleotide sequence ID" value="NZ_CYGY02000030.1"/>
</dbReference>
<dbReference type="Pfam" id="PF05594">
    <property type="entry name" value="Fil_haemagg"/>
    <property type="match status" value="5"/>
</dbReference>
<evidence type="ECO:0000313" key="2">
    <source>
        <dbReference type="EMBL" id="SIT41617.1"/>
    </source>
</evidence>
<feature type="domain" description="Filamentous haemagglutinin FhaB/tRNA nuclease CdiA-like TPS" evidence="1">
    <location>
        <begin position="74"/>
        <end position="195"/>
    </location>
</feature>
<reference evidence="2" key="1">
    <citation type="submission" date="2016-12" db="EMBL/GenBank/DDBJ databases">
        <authorList>
            <person name="Moulin L."/>
        </authorList>
    </citation>
    <scope>NUCLEOTIDE SEQUENCE [LARGE SCALE GENOMIC DNA]</scope>
    <source>
        <strain evidence="2">STM 7183</strain>
    </source>
</reference>
<dbReference type="AlphaFoldDB" id="A0A1N7S2K4"/>
<dbReference type="SMART" id="SM00912">
    <property type="entry name" value="Haemagg_act"/>
    <property type="match status" value="1"/>
</dbReference>
<keyword evidence="3" id="KW-1185">Reference proteome</keyword>
<gene>
    <name evidence="2" type="ORF">BN2476_300092</name>
</gene>